<dbReference type="GO" id="GO:0030153">
    <property type="term" value="P:bacteriocin immunity"/>
    <property type="evidence" value="ECO:0007669"/>
    <property type="project" value="InterPro"/>
</dbReference>
<evidence type="ECO:0000313" key="3">
    <source>
        <dbReference type="EMBL" id="PXX48659.1"/>
    </source>
</evidence>
<feature type="domain" description="Uncharacterized protein YyaB-like PH" evidence="2">
    <location>
        <begin position="61"/>
        <end position="134"/>
    </location>
</feature>
<keyword evidence="1" id="KW-0812">Transmembrane</keyword>
<keyword evidence="1" id="KW-0472">Membrane</keyword>
<reference evidence="3 4" key="1">
    <citation type="submission" date="2018-05" db="EMBL/GenBank/DDBJ databases">
        <title>Genomic Encyclopedia of Type Strains, Phase IV (KMG-IV): sequencing the most valuable type-strain genomes for metagenomic binning, comparative biology and taxonomic classification.</title>
        <authorList>
            <person name="Goeker M."/>
        </authorList>
    </citation>
    <scope>NUCLEOTIDE SEQUENCE [LARGE SCALE GENOMIC DNA]</scope>
    <source>
        <strain evidence="3 4">DSM 25134</strain>
    </source>
</reference>
<sequence length="145" mass="15792">MQTLVMTSKIDLWLVAVAVMATAMVVVAATRAPLADTGKILGILLSGIPLLLLLWYPLSNTQYTLDKQSLMVCSGLFRWNIPVSAIKSVTPSRDMSSAPALSLDRLLIRYSQDGQAKSILISPLDQTLFMQRLDTLRSQSSPAAN</sequence>
<keyword evidence="1" id="KW-1133">Transmembrane helix</keyword>
<dbReference type="Pfam" id="PF06713">
    <property type="entry name" value="bPH_4"/>
    <property type="match status" value="1"/>
</dbReference>
<feature type="transmembrane region" description="Helical" evidence="1">
    <location>
        <begin position="12"/>
        <end position="34"/>
    </location>
</feature>
<accession>A0A318JKI9</accession>
<proteinExistence type="predicted"/>
<name>A0A318JKI9_9NEIS</name>
<dbReference type="EMBL" id="QJKC01000006">
    <property type="protein sequence ID" value="PXX48659.1"/>
    <property type="molecule type" value="Genomic_DNA"/>
</dbReference>
<dbReference type="Proteomes" id="UP000248395">
    <property type="component" value="Unassembled WGS sequence"/>
</dbReference>
<keyword evidence="4" id="KW-1185">Reference proteome</keyword>
<organism evidence="3 4">
    <name type="scientific">Aquitalea magnusonii</name>
    <dbReference type="NCBI Taxonomy" id="332411"/>
    <lineage>
        <taxon>Bacteria</taxon>
        <taxon>Pseudomonadati</taxon>
        <taxon>Pseudomonadota</taxon>
        <taxon>Betaproteobacteria</taxon>
        <taxon>Neisseriales</taxon>
        <taxon>Chromobacteriaceae</taxon>
        <taxon>Aquitalea</taxon>
    </lineage>
</organism>
<feature type="transmembrane region" description="Helical" evidence="1">
    <location>
        <begin position="40"/>
        <end position="58"/>
    </location>
</feature>
<gene>
    <name evidence="3" type="ORF">DFR38_10629</name>
</gene>
<protein>
    <submittedName>
        <fullName evidence="3">PH (Pleckstrin Homology) domain-containing protein</fullName>
    </submittedName>
</protein>
<dbReference type="AlphaFoldDB" id="A0A318JKI9"/>
<evidence type="ECO:0000259" key="2">
    <source>
        <dbReference type="Pfam" id="PF06713"/>
    </source>
</evidence>
<evidence type="ECO:0000313" key="4">
    <source>
        <dbReference type="Proteomes" id="UP000248395"/>
    </source>
</evidence>
<evidence type="ECO:0000256" key="1">
    <source>
        <dbReference type="SAM" id="Phobius"/>
    </source>
</evidence>
<dbReference type="InterPro" id="IPR009589">
    <property type="entry name" value="PH_YyaB-like"/>
</dbReference>
<comment type="caution">
    <text evidence="3">The sequence shown here is derived from an EMBL/GenBank/DDBJ whole genome shotgun (WGS) entry which is preliminary data.</text>
</comment>